<name>A0A7D9EB22_PARCT</name>
<comment type="caution">
    <text evidence="8">The sequence shown here is derived from an EMBL/GenBank/DDBJ whole genome shotgun (WGS) entry which is preliminary data.</text>
</comment>
<reference evidence="8" key="1">
    <citation type="submission" date="2020-04" db="EMBL/GenBank/DDBJ databases">
        <authorList>
            <person name="Alioto T."/>
            <person name="Alioto T."/>
            <person name="Gomez Garrido J."/>
        </authorList>
    </citation>
    <scope>NUCLEOTIDE SEQUENCE</scope>
    <source>
        <strain evidence="8">A484AB</strain>
    </source>
</reference>
<dbReference type="GO" id="GO:0008270">
    <property type="term" value="F:zinc ion binding"/>
    <property type="evidence" value="ECO:0007669"/>
    <property type="project" value="UniProtKB-KW"/>
</dbReference>
<dbReference type="GO" id="GO:0005634">
    <property type="term" value="C:nucleus"/>
    <property type="evidence" value="ECO:0007669"/>
    <property type="project" value="UniProtKB-SubCell"/>
</dbReference>
<dbReference type="OrthoDB" id="10057873at2759"/>
<evidence type="ECO:0000256" key="6">
    <source>
        <dbReference type="SAM" id="MobiDB-lite"/>
    </source>
</evidence>
<proteinExistence type="predicted"/>
<dbReference type="InterPro" id="IPR012337">
    <property type="entry name" value="RNaseH-like_sf"/>
</dbReference>
<keyword evidence="2" id="KW-0479">Metal-binding</keyword>
<evidence type="ECO:0000256" key="5">
    <source>
        <dbReference type="ARBA" id="ARBA00023242"/>
    </source>
</evidence>
<gene>
    <name evidence="8" type="ORF">PACLA_8A078199</name>
</gene>
<keyword evidence="3" id="KW-0863">Zinc-finger</keyword>
<feature type="domain" description="HAT C-terminal dimerisation" evidence="7">
    <location>
        <begin position="468"/>
        <end position="542"/>
    </location>
</feature>
<dbReference type="GO" id="GO:0046983">
    <property type="term" value="F:protein dimerization activity"/>
    <property type="evidence" value="ECO:0007669"/>
    <property type="project" value="InterPro"/>
</dbReference>
<dbReference type="InterPro" id="IPR052035">
    <property type="entry name" value="ZnF_BED_domain_contain"/>
</dbReference>
<evidence type="ECO:0000259" key="7">
    <source>
        <dbReference type="Pfam" id="PF05699"/>
    </source>
</evidence>
<dbReference type="AlphaFoldDB" id="A0A7D9EB22"/>
<evidence type="ECO:0000256" key="2">
    <source>
        <dbReference type="ARBA" id="ARBA00022723"/>
    </source>
</evidence>
<sequence length="548" mass="61685">MYQPPCRNTVKAKIKENVKIMQEKITSRLKECDSVNVTVDIWSDRVMRSFMGITAHVMEETPLHLSTYTLACSRFVGSHTGERISQQFNKVIEDYKIQQKLDFVITDNAANMKKAFTVSFPSSATDNSDLTNDHDSNDETETQLETESSLDTSIDLDDDTVWFSLDDLEQEEVDSNLSNSAKRGRLSCFAHTLQLCIGDGLNETKGIRKAMSKASKLTSMVHTSCVFKEAFSATFGDEKGIPKANSTRWNSILKQLQGVVMLDHQKLSDMCKQTGHGELILSVREWAQLKELVDILLPFYEATQLTQGECKPTISLVVPTVLALARHLTNFAKKARYLKPLATALNHSIRKRYKGIFANVGMEGELQDLGNAHNFGETVYLTAVLLDPTFALHWLVDVSISTEEKEVLRNKKKELVVNEAEELMGDNETQNTTSEEEDEPPAKHTKLFSSYKRRRTSSSGKPPAAQYMKYLETTEEEVESCIEFWVVHKVKFPALALLVKKVLAIPASSAPVERVFSRGGIIMRPHRSRLGDEILSNLVFLKCNKDCQ</sequence>
<dbReference type="Pfam" id="PF05699">
    <property type="entry name" value="Dimer_Tnp_hAT"/>
    <property type="match status" value="1"/>
</dbReference>
<feature type="compositionally biased region" description="Basic residues" evidence="6">
    <location>
        <begin position="443"/>
        <end position="456"/>
    </location>
</feature>
<feature type="region of interest" description="Disordered" evidence="6">
    <location>
        <begin position="125"/>
        <end position="150"/>
    </location>
</feature>
<dbReference type="InterPro" id="IPR008906">
    <property type="entry name" value="HATC_C_dom"/>
</dbReference>
<evidence type="ECO:0000256" key="3">
    <source>
        <dbReference type="ARBA" id="ARBA00022771"/>
    </source>
</evidence>
<evidence type="ECO:0000313" key="8">
    <source>
        <dbReference type="EMBL" id="CAB4005439.1"/>
    </source>
</evidence>
<dbReference type="SUPFAM" id="SSF53098">
    <property type="entry name" value="Ribonuclease H-like"/>
    <property type="match status" value="1"/>
</dbReference>
<evidence type="ECO:0000256" key="4">
    <source>
        <dbReference type="ARBA" id="ARBA00022833"/>
    </source>
</evidence>
<evidence type="ECO:0000313" key="9">
    <source>
        <dbReference type="Proteomes" id="UP001152795"/>
    </source>
</evidence>
<accession>A0A7D9EB22</accession>
<feature type="region of interest" description="Disordered" evidence="6">
    <location>
        <begin position="419"/>
        <end position="463"/>
    </location>
</feature>
<protein>
    <submittedName>
        <fullName evidence="8">Zinc finger BED domain-containing 4-like</fullName>
    </submittedName>
</protein>
<keyword evidence="4" id="KW-0862">Zinc</keyword>
<keyword evidence="5" id="KW-0539">Nucleus</keyword>
<dbReference type="EMBL" id="CACRXK020005204">
    <property type="protein sequence ID" value="CAB4005439.1"/>
    <property type="molecule type" value="Genomic_DNA"/>
</dbReference>
<comment type="subcellular location">
    <subcellularLocation>
        <location evidence="1">Nucleus</location>
    </subcellularLocation>
</comment>
<dbReference type="PANTHER" id="PTHR46481:SF10">
    <property type="entry name" value="ZINC FINGER BED DOMAIN-CONTAINING PROTEIN 39"/>
    <property type="match status" value="1"/>
</dbReference>
<dbReference type="Proteomes" id="UP001152795">
    <property type="component" value="Unassembled WGS sequence"/>
</dbReference>
<dbReference type="PANTHER" id="PTHR46481">
    <property type="entry name" value="ZINC FINGER BED DOMAIN-CONTAINING PROTEIN 4"/>
    <property type="match status" value="1"/>
</dbReference>
<evidence type="ECO:0000256" key="1">
    <source>
        <dbReference type="ARBA" id="ARBA00004123"/>
    </source>
</evidence>
<organism evidence="8 9">
    <name type="scientific">Paramuricea clavata</name>
    <name type="common">Red gorgonian</name>
    <name type="synonym">Violescent sea-whip</name>
    <dbReference type="NCBI Taxonomy" id="317549"/>
    <lineage>
        <taxon>Eukaryota</taxon>
        <taxon>Metazoa</taxon>
        <taxon>Cnidaria</taxon>
        <taxon>Anthozoa</taxon>
        <taxon>Octocorallia</taxon>
        <taxon>Malacalcyonacea</taxon>
        <taxon>Plexauridae</taxon>
        <taxon>Paramuricea</taxon>
    </lineage>
</organism>
<keyword evidence="9" id="KW-1185">Reference proteome</keyword>